<dbReference type="RefSeq" id="WP_284012205.1">
    <property type="nucleotide sequence ID" value="NZ_CP126156.1"/>
</dbReference>
<feature type="domain" description="DUF7344" evidence="1">
    <location>
        <begin position="28"/>
        <end position="85"/>
    </location>
</feature>
<evidence type="ECO:0000313" key="3">
    <source>
        <dbReference type="Proteomes" id="UP001596368"/>
    </source>
</evidence>
<comment type="caution">
    <text evidence="2">The sequence shown here is derived from an EMBL/GenBank/DDBJ whole genome shotgun (WGS) entry which is preliminary data.</text>
</comment>
<dbReference type="InterPro" id="IPR055768">
    <property type="entry name" value="DUF7344"/>
</dbReference>
<dbReference type="GeneID" id="81122169"/>
<protein>
    <recommendedName>
        <fullName evidence="1">DUF7344 domain-containing protein</fullName>
    </recommendedName>
</protein>
<name>A0ABD5XRM0_9EURY</name>
<dbReference type="Pfam" id="PF24035">
    <property type="entry name" value="DUF7344"/>
    <property type="match status" value="1"/>
</dbReference>
<evidence type="ECO:0000313" key="2">
    <source>
        <dbReference type="EMBL" id="MFC7136294.1"/>
    </source>
</evidence>
<dbReference type="EMBL" id="JBHSZG010000001">
    <property type="protein sequence ID" value="MFC7136294.1"/>
    <property type="molecule type" value="Genomic_DNA"/>
</dbReference>
<dbReference type="Proteomes" id="UP001596368">
    <property type="component" value="Unassembled WGS sequence"/>
</dbReference>
<reference evidence="2 3" key="1">
    <citation type="journal article" date="2019" name="Int. J. Syst. Evol. Microbiol.">
        <title>The Global Catalogue of Microorganisms (GCM) 10K type strain sequencing project: providing services to taxonomists for standard genome sequencing and annotation.</title>
        <authorList>
            <consortium name="The Broad Institute Genomics Platform"/>
            <consortium name="The Broad Institute Genome Sequencing Center for Infectious Disease"/>
            <person name="Wu L."/>
            <person name="Ma J."/>
        </authorList>
    </citation>
    <scope>NUCLEOTIDE SEQUENCE [LARGE SCALE GENOMIC DNA]</scope>
    <source>
        <strain evidence="2 3">DT92</strain>
    </source>
</reference>
<sequence>MYGDRNDSPPGYDTWFELLADGFRRRVLFELSDRSAAPSTVTVPDDVVREGEDAETVHLHLSHIHLPKLAAAGVIEWEPGSGTVTAAEAFEQLRPLLRAVRALEGFEGD</sequence>
<proteinExistence type="predicted"/>
<accession>A0ABD5XRM0</accession>
<dbReference type="AlphaFoldDB" id="A0ABD5XRM0"/>
<evidence type="ECO:0000259" key="1">
    <source>
        <dbReference type="Pfam" id="PF24035"/>
    </source>
</evidence>
<gene>
    <name evidence="2" type="ORF">ACFQRB_06495</name>
</gene>
<keyword evidence="3" id="KW-1185">Reference proteome</keyword>
<organism evidence="2 3">
    <name type="scientific">Halobaculum litoreum</name>
    <dbReference type="NCBI Taxonomy" id="3031998"/>
    <lineage>
        <taxon>Archaea</taxon>
        <taxon>Methanobacteriati</taxon>
        <taxon>Methanobacteriota</taxon>
        <taxon>Stenosarchaea group</taxon>
        <taxon>Halobacteria</taxon>
        <taxon>Halobacteriales</taxon>
        <taxon>Haloferacaceae</taxon>
        <taxon>Halobaculum</taxon>
    </lineage>
</organism>